<evidence type="ECO:0000256" key="2">
    <source>
        <dbReference type="ARBA" id="ARBA00009810"/>
    </source>
</evidence>
<protein>
    <submittedName>
        <fullName evidence="18">TonB-dependent siderophore receptor</fullName>
    </submittedName>
</protein>
<comment type="caution">
    <text evidence="18">The sequence shown here is derived from an EMBL/GenBank/DDBJ whole genome shotgun (WGS) entry which is preliminary data.</text>
</comment>
<evidence type="ECO:0000313" key="18">
    <source>
        <dbReference type="EMBL" id="RLQ88560.1"/>
    </source>
</evidence>
<evidence type="ECO:0000256" key="5">
    <source>
        <dbReference type="ARBA" id="ARBA00022496"/>
    </source>
</evidence>
<dbReference type="InterPro" id="IPR010105">
    <property type="entry name" value="TonB_sidphr_rcpt"/>
</dbReference>
<reference evidence="18 19" key="1">
    <citation type="submission" date="2018-10" db="EMBL/GenBank/DDBJ databases">
        <title>Notoacmeibacter sp. M2BS9Y-3-1, whole genome shotgun sequence.</title>
        <authorList>
            <person name="Tuo L."/>
        </authorList>
    </citation>
    <scope>NUCLEOTIDE SEQUENCE [LARGE SCALE GENOMIC DNA]</scope>
    <source>
        <strain evidence="18 19">M2BS9Y-3-1</strain>
    </source>
</reference>
<dbReference type="InterPro" id="IPR012910">
    <property type="entry name" value="Plug_dom"/>
</dbReference>
<evidence type="ECO:0000259" key="16">
    <source>
        <dbReference type="Pfam" id="PF00593"/>
    </source>
</evidence>
<keyword evidence="12 18" id="KW-0675">Receptor</keyword>
<evidence type="ECO:0000256" key="14">
    <source>
        <dbReference type="PROSITE-ProRule" id="PRU01360"/>
    </source>
</evidence>
<keyword evidence="13 14" id="KW-0998">Cell outer membrane</keyword>
<evidence type="ECO:0000256" key="10">
    <source>
        <dbReference type="ARBA" id="ARBA00023077"/>
    </source>
</evidence>
<dbReference type="Pfam" id="PF00593">
    <property type="entry name" value="TonB_dep_Rec_b-barrel"/>
    <property type="match status" value="1"/>
</dbReference>
<keyword evidence="6 14" id="KW-0812">Transmembrane</keyword>
<dbReference type="NCBIfam" id="TIGR01783">
    <property type="entry name" value="TonB-siderophor"/>
    <property type="match status" value="1"/>
</dbReference>
<gene>
    <name evidence="18" type="ORF">D8780_10410</name>
</gene>
<keyword evidence="9" id="KW-0406">Ion transport</keyword>
<dbReference type="GO" id="GO:0038023">
    <property type="term" value="F:signaling receptor activity"/>
    <property type="evidence" value="ECO:0007669"/>
    <property type="project" value="InterPro"/>
</dbReference>
<dbReference type="InterPro" id="IPR036942">
    <property type="entry name" value="Beta-barrel_TonB_sf"/>
</dbReference>
<evidence type="ECO:0000256" key="4">
    <source>
        <dbReference type="ARBA" id="ARBA00022452"/>
    </source>
</evidence>
<evidence type="ECO:0000256" key="9">
    <source>
        <dbReference type="ARBA" id="ARBA00023065"/>
    </source>
</evidence>
<evidence type="ECO:0000256" key="12">
    <source>
        <dbReference type="ARBA" id="ARBA00023170"/>
    </source>
</evidence>
<evidence type="ECO:0000256" key="6">
    <source>
        <dbReference type="ARBA" id="ARBA00022692"/>
    </source>
</evidence>
<keyword evidence="19" id="KW-1185">Reference proteome</keyword>
<dbReference type="PANTHER" id="PTHR32552:SF68">
    <property type="entry name" value="FERRICHROME OUTER MEMBRANE TRANSPORTER_PHAGE RECEPTOR"/>
    <property type="match status" value="1"/>
</dbReference>
<dbReference type="FunFam" id="2.170.130.10:FF:000001">
    <property type="entry name" value="Catecholate siderophore TonB-dependent receptor"/>
    <property type="match status" value="1"/>
</dbReference>
<proteinExistence type="inferred from homology"/>
<dbReference type="GO" id="GO:0009279">
    <property type="term" value="C:cell outer membrane"/>
    <property type="evidence" value="ECO:0007669"/>
    <property type="project" value="UniProtKB-SubCell"/>
</dbReference>
<dbReference type="PANTHER" id="PTHR32552">
    <property type="entry name" value="FERRICHROME IRON RECEPTOR-RELATED"/>
    <property type="match status" value="1"/>
</dbReference>
<dbReference type="Proteomes" id="UP000281094">
    <property type="component" value="Unassembled WGS sequence"/>
</dbReference>
<accession>A0A3L7JDL3</accession>
<keyword evidence="3 14" id="KW-0813">Transport</keyword>
<keyword evidence="10 15" id="KW-0798">TonB box</keyword>
<dbReference type="InterPro" id="IPR000531">
    <property type="entry name" value="Beta-barrel_TonB"/>
</dbReference>
<dbReference type="CDD" id="cd01347">
    <property type="entry name" value="ligand_gated_channel"/>
    <property type="match status" value="1"/>
</dbReference>
<dbReference type="GO" id="GO:0015891">
    <property type="term" value="P:siderophore transport"/>
    <property type="evidence" value="ECO:0007669"/>
    <property type="project" value="InterPro"/>
</dbReference>
<comment type="subcellular location">
    <subcellularLocation>
        <location evidence="1 14">Cell outer membrane</location>
        <topology evidence="1 14">Multi-pass membrane protein</topology>
    </subcellularLocation>
</comment>
<keyword evidence="7" id="KW-0732">Signal</keyword>
<keyword evidence="5" id="KW-0410">Iron transport</keyword>
<keyword evidence="4 14" id="KW-1134">Transmembrane beta strand</keyword>
<sequence>MVNKNNVSNSERPSKGSLPLMVRHSLSLLASASTIACFGSPSYAQTDSEPTVLEQITVEGQGEAGDGPVEGYIAKSSRTGTKTDTPIEETPQTIFVVPADQVEDQGAQSVAEALRYTPGVFTEYRGSNQLYTQLFMRGFYYTPIFVDGLQFGDSSARQISQMDPWFLERLEVLKGPSSILYGQSNPGGIANLVTKKPTGETGGEAQIEVGSNSRIGASFDLYGTLDEAKDWSYRLVGTGWRTDLQEEFAEQSRFGIAPSLTWQPTEQTSLTLQAFYLNEPDAGYHNFLPLEGTLERTSAGYIPRDFFVSDPDVQKSERQQFYVGYQFEHAFENNVTVRQNARYSYFDLDYDTLISCCILSGTETTIRRNLSRTADGRHQFSIDNQAEAKIDTGPLYHTILGGLDYRYTARDYDDGTAYVVNTIDWTDPDYGLGDVDYPFDDEASTDTYASQLGLYLQDQIEFGNLHLAFGLRYDLAETKIDDNLTDTSSDFDADALTYRAGAIYNFENGIAPFVSYSTSFEPSLESPDSGQDPFDPTTGEQFEIGVKYAPDFANWSATATYFDITQNDIVMGSPWTGFYQVGEIRSRGFEFEARAEIFDNLSIIGSYAYLDSEIIETTEPETVGKMPQRTPNHLASLWSRYEFDRGALNGLSLGGGVRYIGESWADDENTIRVPDVALFDAAISYDFAAKAPELEGLTAQINVQNIADERYIASCANGSDCFYGNGRTITGYLKYKW</sequence>
<dbReference type="RefSeq" id="WP_121645528.1">
    <property type="nucleotide sequence ID" value="NZ_RCWN01000001.1"/>
</dbReference>
<keyword evidence="11 14" id="KW-0472">Membrane</keyword>
<evidence type="ECO:0000256" key="11">
    <source>
        <dbReference type="ARBA" id="ARBA00023136"/>
    </source>
</evidence>
<feature type="domain" description="TonB-dependent receptor-like beta-barrel" evidence="16">
    <location>
        <begin position="261"/>
        <end position="706"/>
    </location>
</feature>
<comment type="similarity">
    <text evidence="2 14 15">Belongs to the TonB-dependent receptor family.</text>
</comment>
<feature type="domain" description="TonB-dependent receptor plug" evidence="17">
    <location>
        <begin position="87"/>
        <end position="189"/>
    </location>
</feature>
<evidence type="ECO:0000256" key="15">
    <source>
        <dbReference type="RuleBase" id="RU003357"/>
    </source>
</evidence>
<dbReference type="Gene3D" id="2.170.130.10">
    <property type="entry name" value="TonB-dependent receptor, plug domain"/>
    <property type="match status" value="1"/>
</dbReference>
<name>A0A3L7JDL3_9HYPH</name>
<dbReference type="Gene3D" id="2.40.170.20">
    <property type="entry name" value="TonB-dependent receptor, beta-barrel domain"/>
    <property type="match status" value="1"/>
</dbReference>
<evidence type="ECO:0000256" key="7">
    <source>
        <dbReference type="ARBA" id="ARBA00022729"/>
    </source>
</evidence>
<evidence type="ECO:0000256" key="13">
    <source>
        <dbReference type="ARBA" id="ARBA00023237"/>
    </source>
</evidence>
<dbReference type="InterPro" id="IPR039426">
    <property type="entry name" value="TonB-dep_rcpt-like"/>
</dbReference>
<dbReference type="GO" id="GO:0015344">
    <property type="term" value="F:siderophore uptake transmembrane transporter activity"/>
    <property type="evidence" value="ECO:0007669"/>
    <property type="project" value="TreeGrafter"/>
</dbReference>
<evidence type="ECO:0000313" key="19">
    <source>
        <dbReference type="Proteomes" id="UP000281094"/>
    </source>
</evidence>
<evidence type="ECO:0000259" key="17">
    <source>
        <dbReference type="Pfam" id="PF07715"/>
    </source>
</evidence>
<evidence type="ECO:0000256" key="1">
    <source>
        <dbReference type="ARBA" id="ARBA00004571"/>
    </source>
</evidence>
<evidence type="ECO:0000256" key="3">
    <source>
        <dbReference type="ARBA" id="ARBA00022448"/>
    </source>
</evidence>
<dbReference type="InterPro" id="IPR037066">
    <property type="entry name" value="Plug_dom_sf"/>
</dbReference>
<dbReference type="SUPFAM" id="SSF56935">
    <property type="entry name" value="Porins"/>
    <property type="match status" value="1"/>
</dbReference>
<keyword evidence="8" id="KW-0408">Iron</keyword>
<dbReference type="AlphaFoldDB" id="A0A3L7JDL3"/>
<dbReference type="Pfam" id="PF07715">
    <property type="entry name" value="Plug"/>
    <property type="match status" value="1"/>
</dbReference>
<organism evidence="18 19">
    <name type="scientific">Notoacmeibacter ruber</name>
    <dbReference type="NCBI Taxonomy" id="2670375"/>
    <lineage>
        <taxon>Bacteria</taxon>
        <taxon>Pseudomonadati</taxon>
        <taxon>Pseudomonadota</taxon>
        <taxon>Alphaproteobacteria</taxon>
        <taxon>Hyphomicrobiales</taxon>
        <taxon>Notoacmeibacteraceae</taxon>
        <taxon>Notoacmeibacter</taxon>
    </lineage>
</organism>
<evidence type="ECO:0000256" key="8">
    <source>
        <dbReference type="ARBA" id="ARBA00023004"/>
    </source>
</evidence>
<dbReference type="EMBL" id="RCWN01000001">
    <property type="protein sequence ID" value="RLQ88560.1"/>
    <property type="molecule type" value="Genomic_DNA"/>
</dbReference>
<dbReference type="PROSITE" id="PS52016">
    <property type="entry name" value="TONB_DEPENDENT_REC_3"/>
    <property type="match status" value="1"/>
</dbReference>